<dbReference type="PANTHER" id="PTHR33048:SF47">
    <property type="entry name" value="INTEGRAL MEMBRANE PROTEIN-RELATED"/>
    <property type="match status" value="1"/>
</dbReference>
<dbReference type="PANTHER" id="PTHR33048">
    <property type="entry name" value="PTH11-LIKE INTEGRAL MEMBRANE PROTEIN (AFU_ORTHOLOGUE AFUA_5G11245)"/>
    <property type="match status" value="1"/>
</dbReference>
<dbReference type="InterPro" id="IPR052337">
    <property type="entry name" value="SAT4-like"/>
</dbReference>
<evidence type="ECO:0000256" key="6">
    <source>
        <dbReference type="SAM" id="MobiDB-lite"/>
    </source>
</evidence>
<keyword evidence="4 7" id="KW-0472">Membrane</keyword>
<keyword evidence="10" id="KW-1185">Reference proteome</keyword>
<keyword evidence="2 7" id="KW-0812">Transmembrane</keyword>
<dbReference type="GO" id="GO:0016020">
    <property type="term" value="C:membrane"/>
    <property type="evidence" value="ECO:0007669"/>
    <property type="project" value="UniProtKB-SubCell"/>
</dbReference>
<dbReference type="OrthoDB" id="4329349at2759"/>
<feature type="transmembrane region" description="Helical" evidence="7">
    <location>
        <begin position="100"/>
        <end position="124"/>
    </location>
</feature>
<dbReference type="Pfam" id="PF20684">
    <property type="entry name" value="Fung_rhodopsin"/>
    <property type="match status" value="1"/>
</dbReference>
<dbReference type="AlphaFoldDB" id="A0A086T937"/>
<accession>A0A086T937</accession>
<reference evidence="10" key="1">
    <citation type="journal article" date="2014" name="Genome Announc.">
        <title>Genome sequence and annotation of Acremonium chrysogenum, producer of the beta-lactam antibiotic cephalosporin C.</title>
        <authorList>
            <person name="Terfehr D."/>
            <person name="Dahlmann T.A."/>
            <person name="Specht T."/>
            <person name="Zadra I."/>
            <person name="Kuernsteiner H."/>
            <person name="Kueck U."/>
        </authorList>
    </citation>
    <scope>NUCLEOTIDE SEQUENCE [LARGE SCALE GENOMIC DNA]</scope>
    <source>
        <strain evidence="10">ATCC 11550 / CBS 779.69 / DSM 880 / IAM 14645 / JCM 23072 / IMI 49137</strain>
    </source>
</reference>
<protein>
    <recommendedName>
        <fullName evidence="8">Rhodopsin domain-containing protein</fullName>
    </recommendedName>
</protein>
<keyword evidence="3 7" id="KW-1133">Transmembrane helix</keyword>
<evidence type="ECO:0000256" key="5">
    <source>
        <dbReference type="ARBA" id="ARBA00038359"/>
    </source>
</evidence>
<dbReference type="STRING" id="857340.A0A086T937"/>
<evidence type="ECO:0000259" key="8">
    <source>
        <dbReference type="Pfam" id="PF20684"/>
    </source>
</evidence>
<feature type="transmembrane region" description="Helical" evidence="7">
    <location>
        <begin position="218"/>
        <end position="242"/>
    </location>
</feature>
<proteinExistence type="inferred from homology"/>
<feature type="transmembrane region" description="Helical" evidence="7">
    <location>
        <begin position="12"/>
        <end position="32"/>
    </location>
</feature>
<evidence type="ECO:0000313" key="10">
    <source>
        <dbReference type="Proteomes" id="UP000029964"/>
    </source>
</evidence>
<feature type="region of interest" description="Disordered" evidence="6">
    <location>
        <begin position="348"/>
        <end position="380"/>
    </location>
</feature>
<sequence>MDKLTQFMCESWSLFAAAVLFTLVRLLARVRLLGFKGLQGDDYLALIALLSFSGELGIAHIGGSMFYKAKAAGQLLAQTGTALPNPAGSKTRELALKLHFALSFLYTTTLWLLKASLLTLYLRLTREFSGRYRSRVFAGFGFLAVSWVAIILTIFLGCRPFHQYFDPDPNKSTFCQPGESPAILYTCYALNVLTDVWLISIPLPMVSKLVTQPWKRMGLALLFSLGAVVVVFATTRCVLIATVPKEGGAVGSKWAIRETFVAIITANFPMAFSLIKEGLGLAFKSIRSLGSHKVDGQRRHHRKRSGEVETIGGTGRSRRFRRAGDPTKRYAFFELESEVEAVNGMSASAGMDAAPGWSGMASQRNPDCPESDAEVRSRGG</sequence>
<feature type="domain" description="Rhodopsin" evidence="8">
    <location>
        <begin position="25"/>
        <end position="276"/>
    </location>
</feature>
<organism evidence="9 10">
    <name type="scientific">Hapsidospora chrysogenum (strain ATCC 11550 / CBS 779.69 / DSM 880 / IAM 14645 / JCM 23072 / IMI 49137)</name>
    <name type="common">Acremonium chrysogenum</name>
    <dbReference type="NCBI Taxonomy" id="857340"/>
    <lineage>
        <taxon>Eukaryota</taxon>
        <taxon>Fungi</taxon>
        <taxon>Dikarya</taxon>
        <taxon>Ascomycota</taxon>
        <taxon>Pezizomycotina</taxon>
        <taxon>Sordariomycetes</taxon>
        <taxon>Hypocreomycetidae</taxon>
        <taxon>Hypocreales</taxon>
        <taxon>Bionectriaceae</taxon>
        <taxon>Hapsidospora</taxon>
    </lineage>
</organism>
<evidence type="ECO:0000256" key="2">
    <source>
        <dbReference type="ARBA" id="ARBA00022692"/>
    </source>
</evidence>
<feature type="transmembrane region" description="Helical" evidence="7">
    <location>
        <begin position="254"/>
        <end position="275"/>
    </location>
</feature>
<comment type="subcellular location">
    <subcellularLocation>
        <location evidence="1">Membrane</location>
        <topology evidence="1">Multi-pass membrane protein</topology>
    </subcellularLocation>
</comment>
<dbReference type="HOGENOM" id="CLU_019101_0_1_1"/>
<dbReference type="InterPro" id="IPR049326">
    <property type="entry name" value="Rhodopsin_dom_fungi"/>
</dbReference>
<feature type="region of interest" description="Disordered" evidence="6">
    <location>
        <begin position="294"/>
        <end position="321"/>
    </location>
</feature>
<feature type="transmembrane region" description="Helical" evidence="7">
    <location>
        <begin position="136"/>
        <end position="162"/>
    </location>
</feature>
<feature type="transmembrane region" description="Helical" evidence="7">
    <location>
        <begin position="44"/>
        <end position="67"/>
    </location>
</feature>
<comment type="similarity">
    <text evidence="5">Belongs to the SAT4 family.</text>
</comment>
<evidence type="ECO:0000256" key="4">
    <source>
        <dbReference type="ARBA" id="ARBA00023136"/>
    </source>
</evidence>
<comment type="caution">
    <text evidence="9">The sequence shown here is derived from an EMBL/GenBank/DDBJ whole genome shotgun (WGS) entry which is preliminary data.</text>
</comment>
<gene>
    <name evidence="9" type="ORF">ACRE_033150</name>
</gene>
<evidence type="ECO:0000256" key="1">
    <source>
        <dbReference type="ARBA" id="ARBA00004141"/>
    </source>
</evidence>
<evidence type="ECO:0000256" key="3">
    <source>
        <dbReference type="ARBA" id="ARBA00022989"/>
    </source>
</evidence>
<name>A0A086T937_HAPC1</name>
<dbReference type="Proteomes" id="UP000029964">
    <property type="component" value="Unassembled WGS sequence"/>
</dbReference>
<dbReference type="EMBL" id="JPKY01000026">
    <property type="protein sequence ID" value="KFH45869.1"/>
    <property type="molecule type" value="Genomic_DNA"/>
</dbReference>
<evidence type="ECO:0000256" key="7">
    <source>
        <dbReference type="SAM" id="Phobius"/>
    </source>
</evidence>
<evidence type="ECO:0000313" key="9">
    <source>
        <dbReference type="EMBL" id="KFH45869.1"/>
    </source>
</evidence>
<feature type="transmembrane region" description="Helical" evidence="7">
    <location>
        <begin position="182"/>
        <end position="206"/>
    </location>
</feature>